<reference evidence="1 2" key="1">
    <citation type="submission" date="2018-12" db="EMBL/GenBank/DDBJ databases">
        <title>three novel Halomonas strain isolated from plants.</title>
        <authorList>
            <person name="Sun C."/>
        </authorList>
    </citation>
    <scope>NUCLEOTIDE SEQUENCE [LARGE SCALE GENOMIC DNA]</scope>
    <source>
        <strain evidence="1 2">RC</strain>
    </source>
</reference>
<dbReference type="OrthoDB" id="8690039at2"/>
<dbReference type="InterPro" id="IPR014974">
    <property type="entry name" value="DUF1833"/>
</dbReference>
<dbReference type="AlphaFoldDB" id="A0A3S0YEL4"/>
<evidence type="ECO:0000313" key="2">
    <source>
        <dbReference type="Proteomes" id="UP000286912"/>
    </source>
</evidence>
<gene>
    <name evidence="1" type="ORF">ELY37_02740</name>
</gene>
<dbReference type="RefSeq" id="WP_126981448.1">
    <property type="nucleotide sequence ID" value="NZ_RZHD01000003.1"/>
</dbReference>
<dbReference type="Pfam" id="PF08875">
    <property type="entry name" value="DUF1833"/>
    <property type="match status" value="1"/>
</dbReference>
<organism evidence="1 2">
    <name type="scientific">Vreelandella populi</name>
    <dbReference type="NCBI Taxonomy" id="2498858"/>
    <lineage>
        <taxon>Bacteria</taxon>
        <taxon>Pseudomonadati</taxon>
        <taxon>Pseudomonadota</taxon>
        <taxon>Gammaproteobacteria</taxon>
        <taxon>Oceanospirillales</taxon>
        <taxon>Halomonadaceae</taxon>
        <taxon>Vreelandella</taxon>
    </lineage>
</organism>
<keyword evidence="2" id="KW-1185">Reference proteome</keyword>
<dbReference type="Proteomes" id="UP000286912">
    <property type="component" value="Unassembled WGS sequence"/>
</dbReference>
<comment type="caution">
    <text evidence="1">The sequence shown here is derived from an EMBL/GenBank/DDBJ whole genome shotgun (WGS) entry which is preliminary data.</text>
</comment>
<sequence length="163" mass="17986">MTLLAEIHAGHDPTIYRIPCLELSSGRWANLIRACPGWDDITVTHEDGQQAVYPGEGLDVALPNRNDSGQQRLVFAMGGVNAVAEELIEQSIEAGEIIYLTLRMYASNNLGAPAQRPKVMIVDTPEMLPDGTLQVPCTYRDILSRRFLQGRFTANKYPGVALF</sequence>
<accession>A0A3S0YEL4</accession>
<protein>
    <submittedName>
        <fullName evidence="1">DUF1833 domain-containing protein</fullName>
    </submittedName>
</protein>
<name>A0A3S0YEL4_9GAMM</name>
<dbReference type="EMBL" id="RZHD01000003">
    <property type="protein sequence ID" value="RUR48784.1"/>
    <property type="molecule type" value="Genomic_DNA"/>
</dbReference>
<evidence type="ECO:0000313" key="1">
    <source>
        <dbReference type="EMBL" id="RUR48784.1"/>
    </source>
</evidence>
<proteinExistence type="predicted"/>